<dbReference type="HAMAP" id="MF_00144">
    <property type="entry name" value="tRNA_thiouridyl_MnmA"/>
    <property type="match status" value="1"/>
</dbReference>
<feature type="domain" description="tRNA-specific 2-thiouridylase MnmA-like C-terminal" evidence="11">
    <location>
        <begin position="318"/>
        <end position="391"/>
    </location>
</feature>
<keyword evidence="5 9" id="KW-0067">ATP-binding</keyword>
<dbReference type="NCBIfam" id="NF001138">
    <property type="entry name" value="PRK00143.1"/>
    <property type="match status" value="1"/>
</dbReference>
<dbReference type="Pfam" id="PF20258">
    <property type="entry name" value="tRNA_Me_trans_C"/>
    <property type="match status" value="1"/>
</dbReference>
<dbReference type="Gene3D" id="2.30.30.280">
    <property type="entry name" value="Adenine nucleotide alpha hydrolases-like domains"/>
    <property type="match status" value="1"/>
</dbReference>
<dbReference type="InterPro" id="IPR023382">
    <property type="entry name" value="MnmA-like_central_sf"/>
</dbReference>
<feature type="binding site" evidence="9">
    <location>
        <begin position="55"/>
        <end position="62"/>
    </location>
    <ligand>
        <name>ATP</name>
        <dbReference type="ChEBI" id="CHEBI:30616"/>
    </ligand>
</feature>
<dbReference type="InterPro" id="IPR004506">
    <property type="entry name" value="MnmA-like"/>
</dbReference>
<comment type="subcellular location">
    <subcellularLocation>
        <location evidence="9">Cytoplasm</location>
    </subcellularLocation>
</comment>
<dbReference type="AlphaFoldDB" id="A0A6P1ZCW8"/>
<evidence type="ECO:0000256" key="7">
    <source>
        <dbReference type="ARBA" id="ARBA00023157"/>
    </source>
</evidence>
<feature type="binding site" evidence="9">
    <location>
        <position position="86"/>
    </location>
    <ligand>
        <name>ATP</name>
        <dbReference type="ChEBI" id="CHEBI:30616"/>
    </ligand>
</feature>
<keyword evidence="7" id="KW-1015">Disulfide bond</keyword>
<dbReference type="InterPro" id="IPR046884">
    <property type="entry name" value="MnmA-like_central"/>
</dbReference>
<dbReference type="Pfam" id="PF20259">
    <property type="entry name" value="tRNA_Me_trans_M"/>
    <property type="match status" value="1"/>
</dbReference>
<feature type="region of interest" description="Disordered" evidence="10">
    <location>
        <begin position="1"/>
        <end position="26"/>
    </location>
</feature>
<dbReference type="GO" id="GO:0005737">
    <property type="term" value="C:cytoplasm"/>
    <property type="evidence" value="ECO:0007669"/>
    <property type="project" value="UniProtKB-SubCell"/>
</dbReference>
<feature type="domain" description="tRNA-specific 2-thiouridylase MnmA-like central" evidence="12">
    <location>
        <begin position="258"/>
        <end position="309"/>
    </location>
</feature>
<gene>
    <name evidence="9" type="primary">mnmA</name>
    <name evidence="13" type="ORF">DQK91_20610</name>
</gene>
<dbReference type="GO" id="GO:0002143">
    <property type="term" value="P:tRNA wobble position uridine thiolation"/>
    <property type="evidence" value="ECO:0007669"/>
    <property type="project" value="TreeGrafter"/>
</dbReference>
<dbReference type="Proteomes" id="UP000434052">
    <property type="component" value="Unassembled WGS sequence"/>
</dbReference>
<evidence type="ECO:0000256" key="3">
    <source>
        <dbReference type="ARBA" id="ARBA00022694"/>
    </source>
</evidence>
<feature type="site" description="Interaction with tRNA" evidence="9">
    <location>
        <position position="166"/>
    </location>
</feature>
<dbReference type="EC" id="2.8.1.13" evidence="9"/>
<sequence>MDALTRPNIPRALPSDTRQGAGLPGPFSGVQGNSVPLAGGLGDSVPHQPRRVAVAVSGGRDSLLALALLVETYGPDNVIAIHGLFIREADQRLCADLERVCALLSVRLVVADVRDRFEETVIRPFVAEYAAGRTPNPCALCNREVKFGLLLDEARGHGASHIATGHYARLEHGPERTALFCGADPAKDQSYFLSLVPERALACAIFPLGERYKRDTMAALQERGLTPPAPGESQEVCFVPDDDYVAFIEARQPELCDAGPIELPSGERLGTHGGLHRYTPGQRRGIGVAYAEPLYVLGKDQPRNALIVGSKELTTAASCTARQVNLLVPPTEWPEKTLVKTRYRQQAAPARVSYGQDRLDIRFDTPRSLPAAGQVAAVYDASGRVLAGGIITTETPA</sequence>
<feature type="region of interest" description="Interaction with tRNA" evidence="9">
    <location>
        <begin position="342"/>
        <end position="343"/>
    </location>
</feature>
<accession>A0A6P1ZCW8</accession>
<keyword evidence="6 9" id="KW-0694">RNA-binding</keyword>
<dbReference type="Gene3D" id="3.40.50.620">
    <property type="entry name" value="HUPs"/>
    <property type="match status" value="1"/>
</dbReference>
<keyword evidence="9" id="KW-0963">Cytoplasm</keyword>
<evidence type="ECO:0000256" key="1">
    <source>
        <dbReference type="ARBA" id="ARBA00022555"/>
    </source>
</evidence>
<feature type="binding site" evidence="9">
    <location>
        <position position="165"/>
    </location>
    <ligand>
        <name>ATP</name>
        <dbReference type="ChEBI" id="CHEBI:30616"/>
    </ligand>
</feature>
<evidence type="ECO:0000256" key="10">
    <source>
        <dbReference type="SAM" id="MobiDB-lite"/>
    </source>
</evidence>
<evidence type="ECO:0000256" key="2">
    <source>
        <dbReference type="ARBA" id="ARBA00022679"/>
    </source>
</evidence>
<dbReference type="PANTHER" id="PTHR11933:SF5">
    <property type="entry name" value="MITOCHONDRIAL TRNA-SPECIFIC 2-THIOURIDYLASE 1"/>
    <property type="match status" value="1"/>
</dbReference>
<evidence type="ECO:0000256" key="6">
    <source>
        <dbReference type="ARBA" id="ARBA00022884"/>
    </source>
</evidence>
<dbReference type="GO" id="GO:0103016">
    <property type="term" value="F:tRNA-uridine 2-sulfurtransferase activity"/>
    <property type="evidence" value="ECO:0007669"/>
    <property type="project" value="UniProtKB-EC"/>
</dbReference>
<feature type="active site" description="Nucleophile" evidence="9">
    <location>
        <position position="141"/>
    </location>
</feature>
<reference evidence="13 14" key="1">
    <citation type="submission" date="2018-06" db="EMBL/GenBank/DDBJ databases">
        <title>Complete genome of Desulfovibrio marinus P48SEP.</title>
        <authorList>
            <person name="Crispim J.S."/>
            <person name="Vidigal P.M.P."/>
            <person name="Silva L.C.F."/>
            <person name="Araujo L.C."/>
            <person name="Laguardia C.N."/>
            <person name="Dias R.S."/>
            <person name="Sousa M.P."/>
            <person name="Paula S.O."/>
            <person name="Silva C."/>
        </authorList>
    </citation>
    <scope>NUCLEOTIDE SEQUENCE [LARGE SCALE GENOMIC DNA]</scope>
    <source>
        <strain evidence="13 14">P48SEP</strain>
    </source>
</reference>
<dbReference type="GO" id="GO:0005524">
    <property type="term" value="F:ATP binding"/>
    <property type="evidence" value="ECO:0007669"/>
    <property type="project" value="UniProtKB-KW"/>
</dbReference>
<feature type="region of interest" description="Interaction with tRNA" evidence="9">
    <location>
        <begin position="187"/>
        <end position="189"/>
    </location>
</feature>
<keyword evidence="1 9" id="KW-0820">tRNA-binding</keyword>
<dbReference type="InterPro" id="IPR014729">
    <property type="entry name" value="Rossmann-like_a/b/a_fold"/>
</dbReference>
<evidence type="ECO:0000313" key="14">
    <source>
        <dbReference type="Proteomes" id="UP000434052"/>
    </source>
</evidence>
<comment type="caution">
    <text evidence="13">The sequence shown here is derived from an EMBL/GenBank/DDBJ whole genome shotgun (WGS) entry which is preliminary data.</text>
</comment>
<comment type="function">
    <text evidence="9">Catalyzes the 2-thiolation of uridine at the wobble position (U34) of tRNA, leading to the formation of s(2)U34.</text>
</comment>
<organism evidence="13 14">
    <name type="scientific">Oceanidesulfovibrio marinus</name>
    <dbReference type="NCBI Taxonomy" id="370038"/>
    <lineage>
        <taxon>Bacteria</taxon>
        <taxon>Pseudomonadati</taxon>
        <taxon>Thermodesulfobacteriota</taxon>
        <taxon>Desulfovibrionia</taxon>
        <taxon>Desulfovibrionales</taxon>
        <taxon>Desulfovibrionaceae</taxon>
        <taxon>Oceanidesulfovibrio</taxon>
    </lineage>
</organism>
<proteinExistence type="inferred from homology"/>
<comment type="catalytic activity">
    <reaction evidence="8 9">
        <text>S-sulfanyl-L-cysteinyl-[protein] + uridine(34) in tRNA + AH2 + ATP = 2-thiouridine(34) in tRNA + L-cysteinyl-[protein] + A + AMP + diphosphate + H(+)</text>
        <dbReference type="Rhea" id="RHEA:47032"/>
        <dbReference type="Rhea" id="RHEA-COMP:10131"/>
        <dbReference type="Rhea" id="RHEA-COMP:11726"/>
        <dbReference type="Rhea" id="RHEA-COMP:11727"/>
        <dbReference type="Rhea" id="RHEA-COMP:11728"/>
        <dbReference type="ChEBI" id="CHEBI:13193"/>
        <dbReference type="ChEBI" id="CHEBI:15378"/>
        <dbReference type="ChEBI" id="CHEBI:17499"/>
        <dbReference type="ChEBI" id="CHEBI:29950"/>
        <dbReference type="ChEBI" id="CHEBI:30616"/>
        <dbReference type="ChEBI" id="CHEBI:33019"/>
        <dbReference type="ChEBI" id="CHEBI:61963"/>
        <dbReference type="ChEBI" id="CHEBI:65315"/>
        <dbReference type="ChEBI" id="CHEBI:87170"/>
        <dbReference type="ChEBI" id="CHEBI:456215"/>
        <dbReference type="EC" id="2.8.1.13"/>
    </reaction>
</comment>
<feature type="active site" description="Cysteine persulfide intermediate" evidence="9">
    <location>
        <position position="237"/>
    </location>
</feature>
<dbReference type="Pfam" id="PF03054">
    <property type="entry name" value="tRNA_Me_trans"/>
    <property type="match status" value="1"/>
</dbReference>
<keyword evidence="4 9" id="KW-0547">Nucleotide-binding</keyword>
<evidence type="ECO:0000313" key="13">
    <source>
        <dbReference type="EMBL" id="TVM30546.1"/>
    </source>
</evidence>
<dbReference type="NCBIfam" id="TIGR00420">
    <property type="entry name" value="trmU"/>
    <property type="match status" value="1"/>
</dbReference>
<feature type="site" description="Interaction with tRNA" evidence="9">
    <location>
        <position position="374"/>
    </location>
</feature>
<keyword evidence="3 9" id="KW-0819">tRNA processing</keyword>
<evidence type="ECO:0000256" key="4">
    <source>
        <dbReference type="ARBA" id="ARBA00022741"/>
    </source>
</evidence>
<evidence type="ECO:0000256" key="5">
    <source>
        <dbReference type="ARBA" id="ARBA00022840"/>
    </source>
</evidence>
<dbReference type="OrthoDB" id="9800696at2"/>
<evidence type="ECO:0000256" key="8">
    <source>
        <dbReference type="ARBA" id="ARBA00051542"/>
    </source>
</evidence>
<comment type="caution">
    <text evidence="9">Lacks conserved residue(s) required for the propagation of feature annotation.</text>
</comment>
<dbReference type="EMBL" id="QMIF01000022">
    <property type="protein sequence ID" value="TVM30546.1"/>
    <property type="molecule type" value="Genomic_DNA"/>
</dbReference>
<keyword evidence="2 9" id="KW-0808">Transferase</keyword>
<evidence type="ECO:0000259" key="11">
    <source>
        <dbReference type="Pfam" id="PF20258"/>
    </source>
</evidence>
<dbReference type="GO" id="GO:0000049">
    <property type="term" value="F:tRNA binding"/>
    <property type="evidence" value="ECO:0007669"/>
    <property type="project" value="UniProtKB-KW"/>
</dbReference>
<evidence type="ECO:0000256" key="9">
    <source>
        <dbReference type="HAMAP-Rule" id="MF_00144"/>
    </source>
</evidence>
<comment type="similarity">
    <text evidence="9">Belongs to the MnmA/TRMU family.</text>
</comment>
<dbReference type="PANTHER" id="PTHR11933">
    <property type="entry name" value="TRNA 5-METHYLAMINOMETHYL-2-THIOURIDYLATE -METHYLTRANSFERASE"/>
    <property type="match status" value="1"/>
</dbReference>
<dbReference type="CDD" id="cd01998">
    <property type="entry name" value="MnmA_TRMU-like"/>
    <property type="match status" value="1"/>
</dbReference>
<protein>
    <recommendedName>
        <fullName evidence="9">tRNA-specific 2-thiouridylase MnmA</fullName>
        <ecNumber evidence="9">2.8.1.13</ecNumber>
    </recommendedName>
</protein>
<dbReference type="SUPFAM" id="SSF52402">
    <property type="entry name" value="Adenine nucleotide alpha hydrolases-like"/>
    <property type="match status" value="1"/>
</dbReference>
<dbReference type="Gene3D" id="2.40.30.10">
    <property type="entry name" value="Translation factors"/>
    <property type="match status" value="1"/>
</dbReference>
<dbReference type="InterPro" id="IPR046885">
    <property type="entry name" value="MnmA-like_C"/>
</dbReference>
<name>A0A6P1ZCW8_9BACT</name>
<evidence type="ECO:0000259" key="12">
    <source>
        <dbReference type="Pfam" id="PF20259"/>
    </source>
</evidence>